<dbReference type="EMBL" id="MAAX01000042">
    <property type="protein sequence ID" value="OUS19215.1"/>
    <property type="molecule type" value="Genomic_DNA"/>
</dbReference>
<comment type="caution">
    <text evidence="2">The sequence shown here is derived from an EMBL/GenBank/DDBJ whole genome shotgun (WGS) entry which is preliminary data.</text>
</comment>
<gene>
    <name evidence="2" type="ORF">A9Q93_02600</name>
</gene>
<dbReference type="Proteomes" id="UP000196102">
    <property type="component" value="Unassembled WGS sequence"/>
</dbReference>
<feature type="transmembrane region" description="Helical" evidence="1">
    <location>
        <begin position="27"/>
        <end position="46"/>
    </location>
</feature>
<accession>A0A1Z8B9D9</accession>
<evidence type="ECO:0000313" key="3">
    <source>
        <dbReference type="Proteomes" id="UP000196102"/>
    </source>
</evidence>
<keyword evidence="1" id="KW-0472">Membrane</keyword>
<dbReference type="AlphaFoldDB" id="A0A1Z8B9D9"/>
<reference evidence="2 3" key="1">
    <citation type="journal article" date="2017" name="Proc. Natl. Acad. Sci. U.S.A.">
        <title>Simulation of Deepwater Horizon oil plume reveals substrate specialization within a complex community of hydrocarbon-degraders.</title>
        <authorList>
            <person name="Hu P."/>
            <person name="Dubinsky E.A."/>
            <person name="Probst A.J."/>
            <person name="Wang J."/>
            <person name="Sieber C.M.K."/>
            <person name="Tom L.M."/>
            <person name="Gardinali P."/>
            <person name="Banfield J.F."/>
            <person name="Atlas R.M."/>
            <person name="Andersen G.L."/>
        </authorList>
    </citation>
    <scope>NUCLEOTIDE SEQUENCE [LARGE SCALE GENOMIC DNA]</scope>
    <source>
        <strain evidence="2">35_9_T64</strain>
    </source>
</reference>
<protein>
    <submittedName>
        <fullName evidence="2">Uncharacterized protein</fullName>
    </submittedName>
</protein>
<keyword evidence="1" id="KW-0812">Transmembrane</keyword>
<organism evidence="2 3">
    <name type="scientific">Nonlabens dokdonensis</name>
    <dbReference type="NCBI Taxonomy" id="328515"/>
    <lineage>
        <taxon>Bacteria</taxon>
        <taxon>Pseudomonadati</taxon>
        <taxon>Bacteroidota</taxon>
        <taxon>Flavobacteriia</taxon>
        <taxon>Flavobacteriales</taxon>
        <taxon>Flavobacteriaceae</taxon>
        <taxon>Nonlabens</taxon>
    </lineage>
</organism>
<proteinExistence type="predicted"/>
<keyword evidence="1" id="KW-1133">Transmembrane helix</keyword>
<name>A0A1Z8B9D9_9FLAO</name>
<feature type="non-terminal residue" evidence="2">
    <location>
        <position position="70"/>
    </location>
</feature>
<dbReference type="RefSeq" id="WP_303685827.1">
    <property type="nucleotide sequence ID" value="NZ_MAAX01000042.1"/>
</dbReference>
<evidence type="ECO:0000256" key="1">
    <source>
        <dbReference type="SAM" id="Phobius"/>
    </source>
</evidence>
<evidence type="ECO:0000313" key="2">
    <source>
        <dbReference type="EMBL" id="OUS19215.1"/>
    </source>
</evidence>
<sequence>MAYLQLLALFLLSLAILTLIKNDFFKWIIAVIFSAVFLLQLSSVYLTGNVGDYKFYEHLKQNVVTNIYKE</sequence>